<dbReference type="EMBL" id="JABFRW010000103">
    <property type="protein sequence ID" value="NOT34264.1"/>
    <property type="molecule type" value="Genomic_DNA"/>
</dbReference>
<name>A0A849SNS8_UNCEI</name>
<sequence>MTGRRYPAVMWITAFMLSSVTARAQEAAPCTTAPRVSGYIQIYYKSRVERSGDRVTEPDVFRFGRVKIQVDGKLSPAVSYVVEIDPRSPQVEGLLRDCYLEWGFHPHQALRAGQMKTPFGWENRTSTADLFTVNRTEVGELFGRGLKLRDIGVGWFGHVPLGRGFRIEHELTVTNGAGLSVQADDDRRKNVFGRLGFRSKRPSATVWLGVSGASGSVNEPIDPGPPPVPGLSIDFNRLGVDAELDTRRALAVVEYARGEENASLPDQGGTLDAWYVLVAGKTRWNGGPVVRYDVFDTDTHRWTIGVYHGLPGAPLRAIVTYEVMSEPDLRHDDRLLVWMQVRF</sequence>
<keyword evidence="1" id="KW-0732">Signal</keyword>
<dbReference type="Proteomes" id="UP000580839">
    <property type="component" value="Unassembled WGS sequence"/>
</dbReference>
<dbReference type="Pfam" id="PF07396">
    <property type="entry name" value="Porin_O_P"/>
    <property type="match status" value="1"/>
</dbReference>
<evidence type="ECO:0000256" key="1">
    <source>
        <dbReference type="SAM" id="SignalP"/>
    </source>
</evidence>
<accession>A0A849SNS8</accession>
<evidence type="ECO:0008006" key="4">
    <source>
        <dbReference type="Google" id="ProtNLM"/>
    </source>
</evidence>
<proteinExistence type="predicted"/>
<feature type="signal peptide" evidence="1">
    <location>
        <begin position="1"/>
        <end position="24"/>
    </location>
</feature>
<dbReference type="SUPFAM" id="SSF56935">
    <property type="entry name" value="Porins"/>
    <property type="match status" value="1"/>
</dbReference>
<feature type="chain" id="PRO_5032917069" description="Lipid A deacylase LpxR family protein" evidence="1">
    <location>
        <begin position="25"/>
        <end position="343"/>
    </location>
</feature>
<dbReference type="InterPro" id="IPR023614">
    <property type="entry name" value="Porin_dom_sf"/>
</dbReference>
<gene>
    <name evidence="2" type="ORF">HOP12_08865</name>
</gene>
<protein>
    <recommendedName>
        <fullName evidence="4">Lipid A deacylase LpxR family protein</fullName>
    </recommendedName>
</protein>
<dbReference type="InterPro" id="IPR010870">
    <property type="entry name" value="Porin_O/P"/>
</dbReference>
<reference evidence="2 3" key="1">
    <citation type="submission" date="2020-04" db="EMBL/GenBank/DDBJ databases">
        <title>Metagenomic profiling of ammonia- and methane-oxidizing microorganisms in a Dutch drinking water treatment plant.</title>
        <authorList>
            <person name="Poghosyan L."/>
            <person name="Leucker S."/>
        </authorList>
    </citation>
    <scope>NUCLEOTIDE SEQUENCE [LARGE SCALE GENOMIC DNA]</scope>
    <source>
        <strain evidence="2">S-RSF-IL-03</strain>
    </source>
</reference>
<evidence type="ECO:0000313" key="3">
    <source>
        <dbReference type="Proteomes" id="UP000580839"/>
    </source>
</evidence>
<evidence type="ECO:0000313" key="2">
    <source>
        <dbReference type="EMBL" id="NOT34264.1"/>
    </source>
</evidence>
<comment type="caution">
    <text evidence="2">The sequence shown here is derived from an EMBL/GenBank/DDBJ whole genome shotgun (WGS) entry which is preliminary data.</text>
</comment>
<organism evidence="2 3">
    <name type="scientific">Eiseniibacteriota bacterium</name>
    <dbReference type="NCBI Taxonomy" id="2212470"/>
    <lineage>
        <taxon>Bacteria</taxon>
        <taxon>Candidatus Eiseniibacteriota</taxon>
    </lineage>
</organism>
<dbReference type="AlphaFoldDB" id="A0A849SNS8"/>
<dbReference type="Gene3D" id="2.40.160.10">
    <property type="entry name" value="Porin"/>
    <property type="match status" value="1"/>
</dbReference>